<dbReference type="PANTHER" id="PTHR45622:SF70">
    <property type="entry name" value="SECRETION-REGULATING GUANINE NUCLEOTIDE EXCHANGE FACTOR"/>
    <property type="match status" value="1"/>
</dbReference>
<protein>
    <submittedName>
        <fullName evidence="5">Regulator of chromosome condensation</fullName>
    </submittedName>
</protein>
<feature type="repeat" description="RCC1" evidence="2">
    <location>
        <begin position="714"/>
        <end position="772"/>
    </location>
</feature>
<feature type="repeat" description="RCC1" evidence="2">
    <location>
        <begin position="797"/>
        <end position="851"/>
    </location>
</feature>
<keyword evidence="3" id="KW-0732">Signal</keyword>
<dbReference type="InterPro" id="IPR000408">
    <property type="entry name" value="Reg_chr_condens"/>
</dbReference>
<feature type="repeat" description="RCC1" evidence="2">
    <location>
        <begin position="610"/>
        <end position="661"/>
    </location>
</feature>
<dbReference type="GO" id="GO:0005737">
    <property type="term" value="C:cytoplasm"/>
    <property type="evidence" value="ECO:0007669"/>
    <property type="project" value="TreeGrafter"/>
</dbReference>
<feature type="repeat" description="RCC1" evidence="2">
    <location>
        <begin position="499"/>
        <end position="552"/>
    </location>
</feature>
<dbReference type="PROSITE" id="PS50012">
    <property type="entry name" value="RCC1_3"/>
    <property type="match status" value="14"/>
</dbReference>
<dbReference type="PRINTS" id="PR00633">
    <property type="entry name" value="RCCNDNSATION"/>
</dbReference>
<evidence type="ECO:0000256" key="3">
    <source>
        <dbReference type="SAM" id="SignalP"/>
    </source>
</evidence>
<dbReference type="Pfam" id="PF00415">
    <property type="entry name" value="RCC1"/>
    <property type="match status" value="5"/>
</dbReference>
<feature type="repeat" description="RCC1" evidence="2">
    <location>
        <begin position="336"/>
        <end position="387"/>
    </location>
</feature>
<dbReference type="PANTHER" id="PTHR45622">
    <property type="entry name" value="UBIQUITIN-PROTEIN LIGASE E3A-RELATED"/>
    <property type="match status" value="1"/>
</dbReference>
<dbReference type="PROSITE" id="PS00626">
    <property type="entry name" value="RCC1_2"/>
    <property type="match status" value="1"/>
</dbReference>
<feature type="repeat" description="RCC1" evidence="2">
    <location>
        <begin position="176"/>
        <end position="228"/>
    </location>
</feature>
<feature type="repeat" description="RCC1" evidence="2">
    <location>
        <begin position="440"/>
        <end position="492"/>
    </location>
</feature>
<dbReference type="EMBL" id="GBEZ01022039">
    <property type="protein sequence ID" value="JAC64763.1"/>
    <property type="molecule type" value="Transcribed_RNA"/>
</dbReference>
<feature type="chain" id="PRO_5001605296" evidence="3">
    <location>
        <begin position="29"/>
        <end position="857"/>
    </location>
</feature>
<organism evidence="5">
    <name type="scientific">Tetraselmis sp. GSL018</name>
    <dbReference type="NCBI Taxonomy" id="582737"/>
    <lineage>
        <taxon>Eukaryota</taxon>
        <taxon>Viridiplantae</taxon>
        <taxon>Chlorophyta</taxon>
        <taxon>core chlorophytes</taxon>
        <taxon>Chlorodendrophyceae</taxon>
        <taxon>Chlorodendrales</taxon>
        <taxon>Chlorodendraceae</taxon>
        <taxon>Tetraselmis</taxon>
    </lineage>
</organism>
<accession>A0A061QYH5</accession>
<reference evidence="5" key="1">
    <citation type="submission" date="2014-05" db="EMBL/GenBank/DDBJ databases">
        <title>The transcriptome of the halophilic microalga Tetraselmis sp. GSL018 isolated from the Great Salt Lake, Utah.</title>
        <authorList>
            <person name="Jinkerson R.E."/>
            <person name="D'Adamo S."/>
            <person name="Posewitz M.C."/>
        </authorList>
    </citation>
    <scope>NUCLEOTIDE SEQUENCE</scope>
    <source>
        <strain evidence="5">GSL018</strain>
    </source>
</reference>
<feature type="repeat" description="RCC1" evidence="2">
    <location>
        <begin position="662"/>
        <end position="713"/>
    </location>
</feature>
<feature type="repeat" description="RCC1" evidence="2">
    <location>
        <begin position="64"/>
        <end position="115"/>
    </location>
</feature>
<proteinExistence type="predicted"/>
<evidence type="ECO:0000259" key="4">
    <source>
        <dbReference type="Pfam" id="PF25390"/>
    </source>
</evidence>
<gene>
    <name evidence="5" type="primary">RCC1</name>
    <name evidence="5" type="ORF">TSPGSL018_17583</name>
</gene>
<dbReference type="Gene3D" id="2.130.10.30">
    <property type="entry name" value="Regulator of chromosome condensation 1/beta-lactamase-inhibitor protein II"/>
    <property type="match status" value="4"/>
</dbReference>
<keyword evidence="1" id="KW-0677">Repeat</keyword>
<dbReference type="InterPro" id="IPR058923">
    <property type="entry name" value="RCC1-like_dom"/>
</dbReference>
<dbReference type="AlphaFoldDB" id="A0A061QYH5"/>
<evidence type="ECO:0000313" key="5">
    <source>
        <dbReference type="EMBL" id="JAC64763.1"/>
    </source>
</evidence>
<feature type="repeat" description="RCC1" evidence="2">
    <location>
        <begin position="283"/>
        <end position="335"/>
    </location>
</feature>
<feature type="repeat" description="RCC1" evidence="2">
    <location>
        <begin position="229"/>
        <end position="282"/>
    </location>
</feature>
<dbReference type="InterPro" id="IPR051709">
    <property type="entry name" value="Ub-ligase/GTPase-reg"/>
</dbReference>
<feature type="signal peptide" evidence="3">
    <location>
        <begin position="1"/>
        <end position="28"/>
    </location>
</feature>
<dbReference type="SUPFAM" id="SSF50985">
    <property type="entry name" value="RCC1/BLIP-II"/>
    <property type="match status" value="3"/>
</dbReference>
<sequence>MLSRLKSRCNLMTAQACFLLQICAFAWGRSVTSRRDSGNAAGISAQVGNSRQAVQDTPKGFKPRTLFGWGRNNAGQLGLGHTADVNSPEILNTFHGKEIKLVASGGGNEVTSTGGFSLAVAANGALYAFGANDRGQLGVGDLEDRHALVPVGIRTKSPIAKVAAGADFSIAVTQDGRVYSWGANDHGQLGLGDTRDRSLPELISGSLAKHSVHQVSCGAEHVTVVTTNGHIFAWGSNGKGQLGLGSSAPKQLNPVQIQGAVTGIRFTAVESGHHHVLAASKSGEVYCWGANDFGQLGLGDLEPRNAPHALLHKFTRSKIVRVAAGARHSLAVTESGELFSWGSNDCGQLGSEIKGGNKYIGYPHRVESMKVGRIRAGAAVSAAFLESGRAFMWGCNNNGELSLNDVERRTNPHAIPTPGGVAYTQLAPGASHVLAVNRNGDLFGWGRNDRGQLGLAYTTLSEMRPQLIASISSADVEAVATGGFAYEYQAHSLAVTSSGKVFTWGWNAFGQLGLGLLAAGSATPARLFDLEKPVSLHIIECGQYNTGAVVSKKQKSGLKMWGPNFDGQLGYRFNELGPVVSPNDVESLIDTNIVELSLGYQHVLALDAEGTLYVWGGNRYGQLGTGDSRERNRPTVVRAFRGDRVVHVAAGQHCSFAVTEKGEVYAWGYNENFELGLGLGVSRNSPQLVGTLSGKNVTRIVAGGYHALAVTGLGEMYAWGNNVYGQLGLGHFDEVQVPTRVSGMPQLAQPMNPPPSDALLRGNGHEWLFPPAKSVGKIHTGVSGAGTWHSAAIGSDGRLYVWGRNSAGQLGIPQVQLGSSISTPTVVDALGDTHVVGVAVGAAHTLAIGRVGRDWAS</sequence>
<dbReference type="Pfam" id="PF13540">
    <property type="entry name" value="RCC1_2"/>
    <property type="match status" value="1"/>
</dbReference>
<dbReference type="InterPro" id="IPR009091">
    <property type="entry name" value="RCC1/BLIP-II"/>
</dbReference>
<feature type="repeat" description="RCC1" evidence="2">
    <location>
        <begin position="124"/>
        <end position="175"/>
    </location>
</feature>
<feature type="repeat" description="RCC1" evidence="2">
    <location>
        <begin position="556"/>
        <end position="609"/>
    </location>
</feature>
<dbReference type="Pfam" id="PF25390">
    <property type="entry name" value="WD40_RLD"/>
    <property type="match status" value="1"/>
</dbReference>
<feature type="domain" description="RCC1-like" evidence="4">
    <location>
        <begin position="208"/>
        <end position="515"/>
    </location>
</feature>
<feature type="repeat" description="RCC1" evidence="2">
    <location>
        <begin position="388"/>
        <end position="439"/>
    </location>
</feature>
<name>A0A061QYH5_9CHLO</name>
<evidence type="ECO:0000256" key="2">
    <source>
        <dbReference type="PROSITE-ProRule" id="PRU00235"/>
    </source>
</evidence>
<evidence type="ECO:0000256" key="1">
    <source>
        <dbReference type="ARBA" id="ARBA00022737"/>
    </source>
</evidence>